<evidence type="ECO:0000256" key="1">
    <source>
        <dbReference type="SAM" id="MobiDB-lite"/>
    </source>
</evidence>
<dbReference type="Proteomes" id="UP000007266">
    <property type="component" value="Unassembled WGS sequence"/>
</dbReference>
<feature type="region of interest" description="Disordered" evidence="1">
    <location>
        <begin position="77"/>
        <end position="103"/>
    </location>
</feature>
<name>D7ELF9_TRICA</name>
<evidence type="ECO:0008006" key="4">
    <source>
        <dbReference type="Google" id="ProtNLM"/>
    </source>
</evidence>
<feature type="compositionally biased region" description="Basic and acidic residues" evidence="1">
    <location>
        <begin position="77"/>
        <end position="86"/>
    </location>
</feature>
<dbReference type="AlphaFoldDB" id="D7ELF9"/>
<protein>
    <recommendedName>
        <fullName evidence="4">Transposase Tc1-like domain-containing protein</fullName>
    </recommendedName>
</protein>
<dbReference type="EMBL" id="KQ972491">
    <property type="protein sequence ID" value="EFA12070.1"/>
    <property type="molecule type" value="Genomic_DNA"/>
</dbReference>
<accession>D7ELF9</accession>
<sequence length="193" mass="22808">MRFSFKDNAPENAIEWIQTAIQELLAHMVRGSSSDDYVGLVFENEEFPDRPVYISFRKLSQYNVAMKRQIYRWNKRHRDDEAERSLQTKPRPGAPKKKPGAEEQKRIEEVMNQTLFTSSSVLRERLQLPVSLNTVQRSNKLNLSKTFRKLHELGFHRRMPARRLLLTEAQQVILQLRYVQTLKTTFTSNQIIF</sequence>
<organism evidence="2 3">
    <name type="scientific">Tribolium castaneum</name>
    <name type="common">Red flour beetle</name>
    <dbReference type="NCBI Taxonomy" id="7070"/>
    <lineage>
        <taxon>Eukaryota</taxon>
        <taxon>Metazoa</taxon>
        <taxon>Ecdysozoa</taxon>
        <taxon>Arthropoda</taxon>
        <taxon>Hexapoda</taxon>
        <taxon>Insecta</taxon>
        <taxon>Pterygota</taxon>
        <taxon>Neoptera</taxon>
        <taxon>Endopterygota</taxon>
        <taxon>Coleoptera</taxon>
        <taxon>Polyphaga</taxon>
        <taxon>Cucujiformia</taxon>
        <taxon>Tenebrionidae</taxon>
        <taxon>Tenebrionidae incertae sedis</taxon>
        <taxon>Tribolium</taxon>
    </lineage>
</organism>
<dbReference type="HOGENOM" id="CLU_1410517_0_0_1"/>
<reference evidence="2 3" key="1">
    <citation type="journal article" date="2008" name="Nature">
        <title>The genome of the model beetle and pest Tribolium castaneum.</title>
        <authorList>
            <consortium name="Tribolium Genome Sequencing Consortium"/>
            <person name="Richards S."/>
            <person name="Gibbs R.A."/>
            <person name="Weinstock G.M."/>
            <person name="Brown S.J."/>
            <person name="Denell R."/>
            <person name="Beeman R.W."/>
            <person name="Gibbs R."/>
            <person name="Beeman R.W."/>
            <person name="Brown S.J."/>
            <person name="Bucher G."/>
            <person name="Friedrich M."/>
            <person name="Grimmelikhuijzen C.J."/>
            <person name="Klingler M."/>
            <person name="Lorenzen M."/>
            <person name="Richards S."/>
            <person name="Roth S."/>
            <person name="Schroder R."/>
            <person name="Tautz D."/>
            <person name="Zdobnov E.M."/>
            <person name="Muzny D."/>
            <person name="Gibbs R.A."/>
            <person name="Weinstock G.M."/>
            <person name="Attaway T."/>
            <person name="Bell S."/>
            <person name="Buhay C.J."/>
            <person name="Chandrabose M.N."/>
            <person name="Chavez D."/>
            <person name="Clerk-Blankenburg K.P."/>
            <person name="Cree A."/>
            <person name="Dao M."/>
            <person name="Davis C."/>
            <person name="Chacko J."/>
            <person name="Dinh H."/>
            <person name="Dugan-Rocha S."/>
            <person name="Fowler G."/>
            <person name="Garner T.T."/>
            <person name="Garnes J."/>
            <person name="Gnirke A."/>
            <person name="Hawes A."/>
            <person name="Hernandez J."/>
            <person name="Hines S."/>
            <person name="Holder M."/>
            <person name="Hume J."/>
            <person name="Jhangiani S.N."/>
            <person name="Joshi V."/>
            <person name="Khan Z.M."/>
            <person name="Jackson L."/>
            <person name="Kovar C."/>
            <person name="Kowis A."/>
            <person name="Lee S."/>
            <person name="Lewis L.R."/>
            <person name="Margolis J."/>
            <person name="Morgan M."/>
            <person name="Nazareth L.V."/>
            <person name="Nguyen N."/>
            <person name="Okwuonu G."/>
            <person name="Parker D."/>
            <person name="Richards S."/>
            <person name="Ruiz S.J."/>
            <person name="Santibanez J."/>
            <person name="Savard J."/>
            <person name="Scherer S.E."/>
            <person name="Schneider B."/>
            <person name="Sodergren E."/>
            <person name="Tautz D."/>
            <person name="Vattahil S."/>
            <person name="Villasana D."/>
            <person name="White C.S."/>
            <person name="Wright R."/>
            <person name="Park Y."/>
            <person name="Beeman R.W."/>
            <person name="Lord J."/>
            <person name="Oppert B."/>
            <person name="Lorenzen M."/>
            <person name="Brown S."/>
            <person name="Wang L."/>
            <person name="Savard J."/>
            <person name="Tautz D."/>
            <person name="Richards S."/>
            <person name="Weinstock G."/>
            <person name="Gibbs R.A."/>
            <person name="Liu Y."/>
            <person name="Worley K."/>
            <person name="Weinstock G."/>
            <person name="Elsik C.G."/>
            <person name="Reese J.T."/>
            <person name="Elhaik E."/>
            <person name="Landan G."/>
            <person name="Graur D."/>
            <person name="Arensburger P."/>
            <person name="Atkinson P."/>
            <person name="Beeman R.W."/>
            <person name="Beidler J."/>
            <person name="Brown S.J."/>
            <person name="Demuth J.P."/>
            <person name="Drury D.W."/>
            <person name="Du Y.Z."/>
            <person name="Fujiwara H."/>
            <person name="Lorenzen M."/>
            <person name="Maselli V."/>
            <person name="Osanai M."/>
            <person name="Park Y."/>
            <person name="Robertson H.M."/>
            <person name="Tu Z."/>
            <person name="Wang J.J."/>
            <person name="Wang S."/>
            <person name="Richards S."/>
            <person name="Song H."/>
            <person name="Zhang L."/>
            <person name="Sodergren E."/>
            <person name="Werner D."/>
            <person name="Stanke M."/>
            <person name="Morgenstern B."/>
            <person name="Solovyev V."/>
            <person name="Kosarev P."/>
            <person name="Brown G."/>
            <person name="Chen H.C."/>
            <person name="Ermolaeva O."/>
            <person name="Hlavina W."/>
            <person name="Kapustin Y."/>
            <person name="Kiryutin B."/>
            <person name="Kitts P."/>
            <person name="Maglott D."/>
            <person name="Pruitt K."/>
            <person name="Sapojnikov V."/>
            <person name="Souvorov A."/>
            <person name="Mackey A.J."/>
            <person name="Waterhouse R.M."/>
            <person name="Wyder S."/>
            <person name="Zdobnov E.M."/>
            <person name="Zdobnov E.M."/>
            <person name="Wyder S."/>
            <person name="Kriventseva E.V."/>
            <person name="Kadowaki T."/>
            <person name="Bork P."/>
            <person name="Aranda M."/>
            <person name="Bao R."/>
            <person name="Beermann A."/>
            <person name="Berns N."/>
            <person name="Bolognesi R."/>
            <person name="Bonneton F."/>
            <person name="Bopp D."/>
            <person name="Brown S.J."/>
            <person name="Bucher G."/>
            <person name="Butts T."/>
            <person name="Chaumot A."/>
            <person name="Denell R.E."/>
            <person name="Ferrier D.E."/>
            <person name="Friedrich M."/>
            <person name="Gordon C.M."/>
            <person name="Jindra M."/>
            <person name="Klingler M."/>
            <person name="Lan Q."/>
            <person name="Lattorff H.M."/>
            <person name="Laudet V."/>
            <person name="von Levetsow C."/>
            <person name="Liu Z."/>
            <person name="Lutz R."/>
            <person name="Lynch J.A."/>
            <person name="da Fonseca R.N."/>
            <person name="Posnien N."/>
            <person name="Reuter R."/>
            <person name="Roth S."/>
            <person name="Savard J."/>
            <person name="Schinko J.B."/>
            <person name="Schmitt C."/>
            <person name="Schoppmeier M."/>
            <person name="Schroder R."/>
            <person name="Shippy T.D."/>
            <person name="Simonnet F."/>
            <person name="Marques-Souza H."/>
            <person name="Tautz D."/>
            <person name="Tomoyasu Y."/>
            <person name="Trauner J."/>
            <person name="Van der Zee M."/>
            <person name="Vervoort M."/>
            <person name="Wittkopp N."/>
            <person name="Wimmer E.A."/>
            <person name="Yang X."/>
            <person name="Jones A.K."/>
            <person name="Sattelle D.B."/>
            <person name="Ebert P.R."/>
            <person name="Nelson D."/>
            <person name="Scott J.G."/>
            <person name="Beeman R.W."/>
            <person name="Muthukrishnan S."/>
            <person name="Kramer K.J."/>
            <person name="Arakane Y."/>
            <person name="Beeman R.W."/>
            <person name="Zhu Q."/>
            <person name="Hogenkamp D."/>
            <person name="Dixit R."/>
            <person name="Oppert B."/>
            <person name="Jiang H."/>
            <person name="Zou Z."/>
            <person name="Marshall J."/>
            <person name="Elpidina E."/>
            <person name="Vinokurov K."/>
            <person name="Oppert C."/>
            <person name="Zou Z."/>
            <person name="Evans J."/>
            <person name="Lu Z."/>
            <person name="Zhao P."/>
            <person name="Sumathipala N."/>
            <person name="Altincicek B."/>
            <person name="Vilcinskas A."/>
            <person name="Williams M."/>
            <person name="Hultmark D."/>
            <person name="Hetru C."/>
            <person name="Jiang H."/>
            <person name="Grimmelikhuijzen C.J."/>
            <person name="Hauser F."/>
            <person name="Cazzamali G."/>
            <person name="Williamson M."/>
            <person name="Park Y."/>
            <person name="Li B."/>
            <person name="Tanaka Y."/>
            <person name="Predel R."/>
            <person name="Neupert S."/>
            <person name="Schachtner J."/>
            <person name="Verleyen P."/>
            <person name="Raible F."/>
            <person name="Bork P."/>
            <person name="Friedrich M."/>
            <person name="Walden K.K."/>
            <person name="Robertson H.M."/>
            <person name="Angeli S."/>
            <person name="Foret S."/>
            <person name="Bucher G."/>
            <person name="Schuetz S."/>
            <person name="Maleszka R."/>
            <person name="Wimmer E.A."/>
            <person name="Beeman R.W."/>
            <person name="Lorenzen M."/>
            <person name="Tomoyasu Y."/>
            <person name="Miller S.C."/>
            <person name="Grossmann D."/>
            <person name="Bucher G."/>
        </authorList>
    </citation>
    <scope>NUCLEOTIDE SEQUENCE [LARGE SCALE GENOMIC DNA]</scope>
    <source>
        <strain evidence="2 3">Georgia GA2</strain>
    </source>
</reference>
<evidence type="ECO:0000313" key="3">
    <source>
        <dbReference type="Proteomes" id="UP000007266"/>
    </source>
</evidence>
<dbReference type="PhylomeDB" id="D7ELF9"/>
<dbReference type="InParanoid" id="D7ELF9"/>
<evidence type="ECO:0000313" key="2">
    <source>
        <dbReference type="EMBL" id="EFA12070.1"/>
    </source>
</evidence>
<reference evidence="2 3" key="2">
    <citation type="journal article" date="2010" name="Nucleic Acids Res.">
        <title>BeetleBase in 2010: revisions to provide comprehensive genomic information for Tribolium castaneum.</title>
        <authorList>
            <person name="Kim H.S."/>
            <person name="Murphy T."/>
            <person name="Xia J."/>
            <person name="Caragea D."/>
            <person name="Park Y."/>
            <person name="Beeman R.W."/>
            <person name="Lorenzen M.D."/>
            <person name="Butcher S."/>
            <person name="Manak J.R."/>
            <person name="Brown S.J."/>
        </authorList>
    </citation>
    <scope>NUCLEOTIDE SEQUENCE [LARGE SCALE GENOMIC DNA]</scope>
    <source>
        <strain evidence="2 3">Georgia GA2</strain>
    </source>
</reference>
<proteinExistence type="predicted"/>
<keyword evidence="3" id="KW-1185">Reference proteome</keyword>
<gene>
    <name evidence="2" type="primary">GLEAN_02037</name>
    <name evidence="2" type="ORF">TcasGA2_TC002037</name>
</gene>